<dbReference type="PANTHER" id="PTHR37984">
    <property type="entry name" value="PROTEIN CBG26694"/>
    <property type="match status" value="1"/>
</dbReference>
<protein>
    <submittedName>
        <fullName evidence="1">Transposon Tf2-6 poly</fullName>
    </submittedName>
</protein>
<dbReference type="OrthoDB" id="5990492at2759"/>
<dbReference type="SUPFAM" id="SSF53098">
    <property type="entry name" value="Ribonuclease H-like"/>
    <property type="match status" value="1"/>
</dbReference>
<dbReference type="FunFam" id="3.30.420.10:FF:000063">
    <property type="entry name" value="Retrovirus-related Pol polyprotein from transposon 297-like Protein"/>
    <property type="match status" value="1"/>
</dbReference>
<dbReference type="Gene3D" id="3.30.420.10">
    <property type="entry name" value="Ribonuclease H-like superfamily/Ribonuclease H"/>
    <property type="match status" value="1"/>
</dbReference>
<evidence type="ECO:0000313" key="2">
    <source>
        <dbReference type="Proteomes" id="UP001152795"/>
    </source>
</evidence>
<dbReference type="Proteomes" id="UP001152795">
    <property type="component" value="Unassembled WGS sequence"/>
</dbReference>
<dbReference type="PANTHER" id="PTHR37984:SF8">
    <property type="entry name" value="CCHC-TYPE DOMAIN-CONTAINING PROTEIN"/>
    <property type="match status" value="1"/>
</dbReference>
<name>A0A6S7ISR8_PARCT</name>
<dbReference type="GO" id="GO:0003676">
    <property type="term" value="F:nucleic acid binding"/>
    <property type="evidence" value="ECO:0007669"/>
    <property type="project" value="InterPro"/>
</dbReference>
<dbReference type="InterPro" id="IPR012337">
    <property type="entry name" value="RNaseH-like_sf"/>
</dbReference>
<keyword evidence="2" id="KW-1185">Reference proteome</keyword>
<reference evidence="1" key="1">
    <citation type="submission" date="2020-04" db="EMBL/GenBank/DDBJ databases">
        <authorList>
            <person name="Alioto T."/>
            <person name="Alioto T."/>
            <person name="Gomez Garrido J."/>
        </authorList>
    </citation>
    <scope>NUCLEOTIDE SEQUENCE</scope>
    <source>
        <strain evidence="1">A484AB</strain>
    </source>
</reference>
<comment type="caution">
    <text evidence="1">The sequence shown here is derived from an EMBL/GenBank/DDBJ whole genome shotgun (WGS) entry which is preliminary data.</text>
</comment>
<proteinExistence type="predicted"/>
<dbReference type="InterPro" id="IPR036397">
    <property type="entry name" value="RNaseH_sf"/>
</dbReference>
<dbReference type="Pfam" id="PF00665">
    <property type="entry name" value="rve"/>
    <property type="match status" value="1"/>
</dbReference>
<dbReference type="PROSITE" id="PS50994">
    <property type="entry name" value="INTEGRASE"/>
    <property type="match status" value="1"/>
</dbReference>
<dbReference type="GO" id="GO:0015074">
    <property type="term" value="P:DNA integration"/>
    <property type="evidence" value="ECO:0007669"/>
    <property type="project" value="InterPro"/>
</dbReference>
<gene>
    <name evidence="1" type="ORF">PACLA_8A012211</name>
</gene>
<dbReference type="AlphaFoldDB" id="A0A6S7ISR8"/>
<dbReference type="EMBL" id="CACRXK020011099">
    <property type="protein sequence ID" value="CAB4020736.1"/>
    <property type="molecule type" value="Genomic_DNA"/>
</dbReference>
<organism evidence="1 2">
    <name type="scientific">Paramuricea clavata</name>
    <name type="common">Red gorgonian</name>
    <name type="synonym">Violescent sea-whip</name>
    <dbReference type="NCBI Taxonomy" id="317549"/>
    <lineage>
        <taxon>Eukaryota</taxon>
        <taxon>Metazoa</taxon>
        <taxon>Cnidaria</taxon>
        <taxon>Anthozoa</taxon>
        <taxon>Octocorallia</taxon>
        <taxon>Malacalcyonacea</taxon>
        <taxon>Plexauridae</taxon>
        <taxon>Paramuricea</taxon>
    </lineage>
</organism>
<evidence type="ECO:0000313" key="1">
    <source>
        <dbReference type="EMBL" id="CAB4020736.1"/>
    </source>
</evidence>
<accession>A0A6S7ISR8</accession>
<dbReference type="InterPro" id="IPR001584">
    <property type="entry name" value="Integrase_cat-core"/>
</dbReference>
<dbReference type="InterPro" id="IPR050951">
    <property type="entry name" value="Retrovirus_Pol_polyprotein"/>
</dbReference>
<sequence>MAREVLFWPGMRKAIQNMCTTCGICAQYGQTLTKEPMKSIPLPSLPWEIISQDLFTLEQRSYLVTVCHFSDWVEVDELMDILSTTIVNKTKVHFARFGIPRICHTDNGPQFVGKAYKEFAKEYDFNHTSSSPYHPQGNGRAEEAVKLVKNMIKKSDDFQAALLNYRNTPQRGHSYSPAQRMLCRHTRTKLPTSNKVLVPRMINRTTIQEELEHKCSTSKTYYDRAVGPQHNTLRPGQYAYARPPPQQRGKPWIHGQITREEPSRSYTLKTSNGMIRRNRVHIVM</sequence>